<dbReference type="EMBL" id="PNHK01000001">
    <property type="protein sequence ID" value="PMD05885.1"/>
    <property type="molecule type" value="Genomic_DNA"/>
</dbReference>
<dbReference type="PANTHER" id="PTHR36838:SF3">
    <property type="entry name" value="TRANSPORTER AUXIN EFFLUX CARRIER EC FAMILY"/>
    <property type="match status" value="1"/>
</dbReference>
<dbReference type="GO" id="GO:0016020">
    <property type="term" value="C:membrane"/>
    <property type="evidence" value="ECO:0007669"/>
    <property type="project" value="UniProtKB-SubCell"/>
</dbReference>
<feature type="transmembrane region" description="Helical" evidence="7">
    <location>
        <begin position="34"/>
        <end position="54"/>
    </location>
</feature>
<gene>
    <name evidence="8" type="ORF">CJ199_00265</name>
</gene>
<dbReference type="Pfam" id="PF03547">
    <property type="entry name" value="Mem_trans"/>
    <property type="match status" value="2"/>
</dbReference>
<feature type="transmembrane region" description="Helical" evidence="7">
    <location>
        <begin position="253"/>
        <end position="273"/>
    </location>
</feature>
<comment type="subcellular location">
    <subcellularLocation>
        <location evidence="1">Membrane</location>
        <topology evidence="1">Multi-pass membrane protein</topology>
    </subcellularLocation>
</comment>
<organism evidence="8 9">
    <name type="scientific">Brevibacterium paucivorans</name>
    <dbReference type="NCBI Taxonomy" id="170994"/>
    <lineage>
        <taxon>Bacteria</taxon>
        <taxon>Bacillati</taxon>
        <taxon>Actinomycetota</taxon>
        <taxon>Actinomycetes</taxon>
        <taxon>Micrococcales</taxon>
        <taxon>Brevibacteriaceae</taxon>
        <taxon>Brevibacterium</taxon>
    </lineage>
</organism>
<evidence type="ECO:0000313" key="8">
    <source>
        <dbReference type="EMBL" id="PMD05885.1"/>
    </source>
</evidence>
<dbReference type="GO" id="GO:0055085">
    <property type="term" value="P:transmembrane transport"/>
    <property type="evidence" value="ECO:0007669"/>
    <property type="project" value="InterPro"/>
</dbReference>
<evidence type="ECO:0000256" key="4">
    <source>
        <dbReference type="ARBA" id="ARBA00022692"/>
    </source>
</evidence>
<evidence type="ECO:0000256" key="5">
    <source>
        <dbReference type="ARBA" id="ARBA00022989"/>
    </source>
</evidence>
<feature type="transmembrane region" description="Helical" evidence="7">
    <location>
        <begin position="228"/>
        <end position="247"/>
    </location>
</feature>
<dbReference type="PANTHER" id="PTHR36838">
    <property type="entry name" value="AUXIN EFFLUX CARRIER FAMILY PROTEIN"/>
    <property type="match status" value="1"/>
</dbReference>
<comment type="caution">
    <text evidence="8">The sequence shown here is derived from an EMBL/GenBank/DDBJ whole genome shotgun (WGS) entry which is preliminary data.</text>
</comment>
<evidence type="ECO:0000313" key="9">
    <source>
        <dbReference type="Proteomes" id="UP000235598"/>
    </source>
</evidence>
<feature type="transmembrane region" description="Helical" evidence="7">
    <location>
        <begin position="123"/>
        <end position="144"/>
    </location>
</feature>
<evidence type="ECO:0000256" key="6">
    <source>
        <dbReference type="ARBA" id="ARBA00023136"/>
    </source>
</evidence>
<feature type="transmembrane region" description="Helical" evidence="7">
    <location>
        <begin position="95"/>
        <end position="117"/>
    </location>
</feature>
<name>A0A2N6VP03_9MICO</name>
<keyword evidence="6 7" id="KW-0472">Membrane</keyword>
<feature type="transmembrane region" description="Helical" evidence="7">
    <location>
        <begin position="189"/>
        <end position="208"/>
    </location>
</feature>
<reference evidence="8 9" key="1">
    <citation type="submission" date="2017-09" db="EMBL/GenBank/DDBJ databases">
        <title>Bacterial strain isolated from the female urinary microbiota.</title>
        <authorList>
            <person name="Thomas-White K."/>
            <person name="Kumar N."/>
            <person name="Forster S."/>
            <person name="Putonti C."/>
            <person name="Lawley T."/>
            <person name="Wolfe A.J."/>
        </authorList>
    </citation>
    <scope>NUCLEOTIDE SEQUENCE [LARGE SCALE GENOMIC DNA]</scope>
    <source>
        <strain evidence="8 9">UMB1301</strain>
    </source>
</reference>
<keyword evidence="4 7" id="KW-0812">Transmembrane</keyword>
<keyword evidence="5 7" id="KW-1133">Transmembrane helix</keyword>
<keyword evidence="2" id="KW-0813">Transport</keyword>
<dbReference type="InterPro" id="IPR004776">
    <property type="entry name" value="Mem_transp_PIN-like"/>
</dbReference>
<feature type="transmembrane region" description="Helical" evidence="7">
    <location>
        <begin position="285"/>
        <end position="304"/>
    </location>
</feature>
<keyword evidence="3" id="KW-1003">Cell membrane</keyword>
<feature type="transmembrane region" description="Helical" evidence="7">
    <location>
        <begin position="6"/>
        <end position="22"/>
    </location>
</feature>
<sequence>MLGALEGFGVIGCIILAGFLLGRSGVLGSHGQQVLANTVFFVGTPALMFTTIASTPVSQVFTPALFATAGSALLMAVVMFVFTRARGRSLGEATVAGWSVSYVNIGNLGIPIATYVLGSLNAIPPVLLFQIIVLAPIGFAILDATRTVGAEWWRPVIRVFTNPILIGSVAGLLASITGFELPNVVADPIAMLGATSVPLTLMAFGISLKDGWALPQPGTRTQLTVMTALKLVVHPFVAWLIGGPLLGYSGHELLAIVVTSTLPTAQNVYINALKYRQSEVVTRDVVFITTLLSIPAVVIVTGLLS</sequence>
<dbReference type="OrthoDB" id="5405318at2"/>
<dbReference type="Proteomes" id="UP000235598">
    <property type="component" value="Unassembled WGS sequence"/>
</dbReference>
<accession>A0A2N6VP03</accession>
<evidence type="ECO:0000256" key="1">
    <source>
        <dbReference type="ARBA" id="ARBA00004141"/>
    </source>
</evidence>
<feature type="transmembrane region" description="Helical" evidence="7">
    <location>
        <begin position="156"/>
        <end position="177"/>
    </location>
</feature>
<protein>
    <submittedName>
        <fullName evidence="8">AEC family transporter</fullName>
    </submittedName>
</protein>
<proteinExistence type="predicted"/>
<evidence type="ECO:0000256" key="3">
    <source>
        <dbReference type="ARBA" id="ARBA00022475"/>
    </source>
</evidence>
<dbReference type="RefSeq" id="WP_102237544.1">
    <property type="nucleotide sequence ID" value="NZ_BAAAIM010000001.1"/>
</dbReference>
<feature type="transmembrane region" description="Helical" evidence="7">
    <location>
        <begin position="60"/>
        <end position="83"/>
    </location>
</feature>
<dbReference type="AlphaFoldDB" id="A0A2N6VP03"/>
<evidence type="ECO:0000256" key="2">
    <source>
        <dbReference type="ARBA" id="ARBA00022448"/>
    </source>
</evidence>
<evidence type="ECO:0000256" key="7">
    <source>
        <dbReference type="SAM" id="Phobius"/>
    </source>
</evidence>